<dbReference type="HOGENOM" id="CLU_2090616_0_0_1"/>
<comment type="caution">
    <text evidence="1">The sequence shown here is derived from an EMBL/GenBank/DDBJ whole genome shotgun (WGS) entry which is preliminary data.</text>
</comment>
<protein>
    <submittedName>
        <fullName evidence="1">Uncharacterized protein</fullName>
    </submittedName>
</protein>
<reference evidence="1 2" key="1">
    <citation type="submission" date="2013-12" db="EMBL/GenBank/DDBJ databases">
        <authorList>
            <person name="Cubeta M."/>
            <person name="Pakala S."/>
            <person name="Fedorova N."/>
            <person name="Thomas E."/>
            <person name="Dean R."/>
            <person name="Jabaji S."/>
            <person name="Neate S."/>
            <person name="Toda T."/>
            <person name="Tavantzis S."/>
            <person name="Vilgalys R."/>
            <person name="Bharathan N."/>
            <person name="Pakala S."/>
            <person name="Losada L.S."/>
            <person name="Zafar N."/>
            <person name="Nierman W."/>
        </authorList>
    </citation>
    <scope>NUCLEOTIDE SEQUENCE [LARGE SCALE GENOMIC DNA]</scope>
    <source>
        <strain evidence="1 2">123E</strain>
    </source>
</reference>
<proteinExistence type="predicted"/>
<evidence type="ECO:0000313" key="1">
    <source>
        <dbReference type="EMBL" id="KEP49329.1"/>
    </source>
</evidence>
<organism evidence="1 2">
    <name type="scientific">Rhizoctonia solani 123E</name>
    <dbReference type="NCBI Taxonomy" id="1423351"/>
    <lineage>
        <taxon>Eukaryota</taxon>
        <taxon>Fungi</taxon>
        <taxon>Dikarya</taxon>
        <taxon>Basidiomycota</taxon>
        <taxon>Agaricomycotina</taxon>
        <taxon>Agaricomycetes</taxon>
        <taxon>Cantharellales</taxon>
        <taxon>Ceratobasidiaceae</taxon>
        <taxon>Rhizoctonia</taxon>
    </lineage>
</organism>
<sequence length="117" mass="13304">MAYVHKHARTFTRVTLARTFLTPQPLAPPVSRPKARAHRLASRPATAEQKICCQLLPQPRTGPLSHLLRAQTPRRVQLLFSTLQARAPEYQSRPRYHLARLQSAVPGLNLQNIHCRC</sequence>
<dbReference type="AlphaFoldDB" id="A0A074RR40"/>
<accession>A0A074RR40</accession>
<feature type="non-terminal residue" evidence="1">
    <location>
        <position position="117"/>
    </location>
</feature>
<evidence type="ECO:0000313" key="2">
    <source>
        <dbReference type="Proteomes" id="UP000027456"/>
    </source>
</evidence>
<dbReference type="EMBL" id="AZST01000377">
    <property type="protein sequence ID" value="KEP49329.1"/>
    <property type="molecule type" value="Genomic_DNA"/>
</dbReference>
<gene>
    <name evidence="1" type="ORF">V565_102900</name>
</gene>
<dbReference type="Proteomes" id="UP000027456">
    <property type="component" value="Unassembled WGS sequence"/>
</dbReference>
<keyword evidence="2" id="KW-1185">Reference proteome</keyword>
<name>A0A074RR40_9AGAM</name>